<sequence>MGSIDGALYDIEIWKRNQYGLAERLISLNKVMASVEEVGPIMVQKQQVKFMEWIYVQTLKKLIQNENIFQLFFKKLNRFSTTLIFRIYLCNLKMKQNRQKNIN</sequence>
<proteinExistence type="predicted"/>
<dbReference type="Proteomes" id="UP000683925">
    <property type="component" value="Unassembled WGS sequence"/>
</dbReference>
<name>A0A8S1U238_PAROT</name>
<dbReference type="EMBL" id="CAJJDP010000034">
    <property type="protein sequence ID" value="CAD8158037.1"/>
    <property type="molecule type" value="Genomic_DNA"/>
</dbReference>
<dbReference type="AlphaFoldDB" id="A0A8S1U238"/>
<keyword evidence="3" id="KW-1185">Reference proteome</keyword>
<evidence type="ECO:0000313" key="1">
    <source>
        <dbReference type="EMBL" id="CAD8158037.1"/>
    </source>
</evidence>
<organism evidence="2 3">
    <name type="scientific">Paramecium octaurelia</name>
    <dbReference type="NCBI Taxonomy" id="43137"/>
    <lineage>
        <taxon>Eukaryota</taxon>
        <taxon>Sar</taxon>
        <taxon>Alveolata</taxon>
        <taxon>Ciliophora</taxon>
        <taxon>Intramacronucleata</taxon>
        <taxon>Oligohymenophorea</taxon>
        <taxon>Peniculida</taxon>
        <taxon>Parameciidae</taxon>
        <taxon>Paramecium</taxon>
    </lineage>
</organism>
<accession>A0A8S1U238</accession>
<evidence type="ECO:0000313" key="2">
    <source>
        <dbReference type="EMBL" id="CAD8158043.1"/>
    </source>
</evidence>
<dbReference type="EMBL" id="CAJJDP010000034">
    <property type="protein sequence ID" value="CAD8158043.1"/>
    <property type="molecule type" value="Genomic_DNA"/>
</dbReference>
<protein>
    <submittedName>
        <fullName evidence="2">Uncharacterized protein</fullName>
    </submittedName>
</protein>
<comment type="caution">
    <text evidence="2">The sequence shown here is derived from an EMBL/GenBank/DDBJ whole genome shotgun (WGS) entry which is preliminary data.</text>
</comment>
<reference evidence="2" key="1">
    <citation type="submission" date="2021-01" db="EMBL/GenBank/DDBJ databases">
        <authorList>
            <consortium name="Genoscope - CEA"/>
            <person name="William W."/>
        </authorList>
    </citation>
    <scope>NUCLEOTIDE SEQUENCE</scope>
</reference>
<gene>
    <name evidence="1" type="ORF">POCTA_138.1.T0340305</name>
    <name evidence="2" type="ORF">POCTA_138.1.T0340308</name>
</gene>
<evidence type="ECO:0000313" key="3">
    <source>
        <dbReference type="Proteomes" id="UP000683925"/>
    </source>
</evidence>